<dbReference type="AlphaFoldDB" id="A0A843UCU8"/>
<evidence type="ECO:0000313" key="2">
    <source>
        <dbReference type="Proteomes" id="UP000652761"/>
    </source>
</evidence>
<accession>A0A843UCU8</accession>
<dbReference type="Proteomes" id="UP000652761">
    <property type="component" value="Unassembled WGS sequence"/>
</dbReference>
<dbReference type="EMBL" id="NMUH01000486">
    <property type="protein sequence ID" value="MQL79997.1"/>
    <property type="molecule type" value="Genomic_DNA"/>
</dbReference>
<keyword evidence="2" id="KW-1185">Reference proteome</keyword>
<gene>
    <name evidence="1" type="ORF">Taro_012456</name>
</gene>
<reference evidence="1" key="1">
    <citation type="submission" date="2017-07" db="EMBL/GenBank/DDBJ databases">
        <title>Taro Niue Genome Assembly and Annotation.</title>
        <authorList>
            <person name="Atibalentja N."/>
            <person name="Keating K."/>
            <person name="Fields C.J."/>
        </authorList>
    </citation>
    <scope>NUCLEOTIDE SEQUENCE</scope>
    <source>
        <strain evidence="1">Niue_2</strain>
        <tissue evidence="1">Leaf</tissue>
    </source>
</reference>
<sequence length="295" mass="32494">MLTTPSSLCKPDAAVIIHALASTPSATIVIVQAGRRPRPRSPSSSSKPDAAVIIHALARHRRHLLLSCTTWRSGRPRQSLSQPSSVAFASTPEAFFCALSSPCFQARGEAWVVIAASAPPSKTKNNVDIEMQHVADGILISTEIEKVVMGRKIGTEYCGVLDLSEASRRYCDDSEFPVMCAYPPLHRMTLGSVFSAVSGVKIKFPDLHEGAEAMFADLGLFSKISIRNSDWHEDELRPAMAWRRAPDGAIMKASFDWQWHEGELRMTLACRRALTGMKTNHGWHAYEKEPRLAPT</sequence>
<comment type="caution">
    <text evidence="1">The sequence shown here is derived from an EMBL/GenBank/DDBJ whole genome shotgun (WGS) entry which is preliminary data.</text>
</comment>
<name>A0A843UCU8_COLES</name>
<proteinExistence type="predicted"/>
<protein>
    <submittedName>
        <fullName evidence="1">Uncharacterized protein</fullName>
    </submittedName>
</protein>
<evidence type="ECO:0000313" key="1">
    <source>
        <dbReference type="EMBL" id="MQL79997.1"/>
    </source>
</evidence>
<organism evidence="1 2">
    <name type="scientific">Colocasia esculenta</name>
    <name type="common">Wild taro</name>
    <name type="synonym">Arum esculentum</name>
    <dbReference type="NCBI Taxonomy" id="4460"/>
    <lineage>
        <taxon>Eukaryota</taxon>
        <taxon>Viridiplantae</taxon>
        <taxon>Streptophyta</taxon>
        <taxon>Embryophyta</taxon>
        <taxon>Tracheophyta</taxon>
        <taxon>Spermatophyta</taxon>
        <taxon>Magnoliopsida</taxon>
        <taxon>Liliopsida</taxon>
        <taxon>Araceae</taxon>
        <taxon>Aroideae</taxon>
        <taxon>Colocasieae</taxon>
        <taxon>Colocasia</taxon>
    </lineage>
</organism>